<dbReference type="InterPro" id="IPR051782">
    <property type="entry name" value="ABC_Transporter_VariousFunc"/>
</dbReference>
<sequence length="288" mass="32571">MEQELLLVDGLTKRYGSFTLDQVSFSVPGGSIVGFIGENGAGKTTTLRLILDEIPRDGGHVSVFGRDNREQGSEVREEIGVVFDECHFHEMFTPGEIGKILSKCYRCWDGELYRSLLSRFALPEKRKKIKEFSRGMKMKLGIAAALAHHPRLLLLDEATSGLDPIVRDEMLELLQEFVGDEEHAILFSSHITEDLEKVADYIVFLHKGRVMFSEQKDTLLYDWGVIKCGQADLSRIDREDIAAVKSGAFETRVLTKNREAAARKYRDLTVDHTSIEEIMVLYGRGEEQ</sequence>
<dbReference type="Pfam" id="PF00005">
    <property type="entry name" value="ABC_tran"/>
    <property type="match status" value="1"/>
</dbReference>
<dbReference type="InterPro" id="IPR003593">
    <property type="entry name" value="AAA+_ATPase"/>
</dbReference>
<gene>
    <name evidence="5" type="ORF">IAB89_10845</name>
</gene>
<evidence type="ECO:0000259" key="4">
    <source>
        <dbReference type="PROSITE" id="PS50893"/>
    </source>
</evidence>
<reference evidence="5" key="2">
    <citation type="journal article" date="2021" name="PeerJ">
        <title>Extensive microbial diversity within the chicken gut microbiome revealed by metagenomics and culture.</title>
        <authorList>
            <person name="Gilroy R."/>
            <person name="Ravi A."/>
            <person name="Getino M."/>
            <person name="Pursley I."/>
            <person name="Horton D.L."/>
            <person name="Alikhan N.F."/>
            <person name="Baker D."/>
            <person name="Gharbi K."/>
            <person name="Hall N."/>
            <person name="Watson M."/>
            <person name="Adriaenssens E.M."/>
            <person name="Foster-Nyarko E."/>
            <person name="Jarju S."/>
            <person name="Secka A."/>
            <person name="Antonio M."/>
            <person name="Oren A."/>
            <person name="Chaudhuri R.R."/>
            <person name="La Ragione R."/>
            <person name="Hildebrand F."/>
            <person name="Pallen M.J."/>
        </authorList>
    </citation>
    <scope>NUCLEOTIDE SEQUENCE</scope>
    <source>
        <strain evidence="5">ChiSxjej1B13-7958</strain>
    </source>
</reference>
<evidence type="ECO:0000256" key="1">
    <source>
        <dbReference type="ARBA" id="ARBA00022448"/>
    </source>
</evidence>
<dbReference type="SUPFAM" id="SSF52540">
    <property type="entry name" value="P-loop containing nucleoside triphosphate hydrolases"/>
    <property type="match status" value="1"/>
</dbReference>
<dbReference type="PROSITE" id="PS50893">
    <property type="entry name" value="ABC_TRANSPORTER_2"/>
    <property type="match status" value="1"/>
</dbReference>
<dbReference type="Gene3D" id="3.40.50.300">
    <property type="entry name" value="P-loop containing nucleotide triphosphate hydrolases"/>
    <property type="match status" value="1"/>
</dbReference>
<keyword evidence="3 5" id="KW-0067">ATP-binding</keyword>
<dbReference type="CDD" id="cd03230">
    <property type="entry name" value="ABC_DR_subfamily_A"/>
    <property type="match status" value="1"/>
</dbReference>
<dbReference type="InterPro" id="IPR027417">
    <property type="entry name" value="P-loop_NTPase"/>
</dbReference>
<comment type="caution">
    <text evidence="5">The sequence shown here is derived from an EMBL/GenBank/DDBJ whole genome shotgun (WGS) entry which is preliminary data.</text>
</comment>
<dbReference type="PANTHER" id="PTHR42939">
    <property type="entry name" value="ABC TRANSPORTER ATP-BINDING PROTEIN ALBC-RELATED"/>
    <property type="match status" value="1"/>
</dbReference>
<evidence type="ECO:0000256" key="3">
    <source>
        <dbReference type="ARBA" id="ARBA00022840"/>
    </source>
</evidence>
<dbReference type="SMART" id="SM00382">
    <property type="entry name" value="AAA"/>
    <property type="match status" value="1"/>
</dbReference>
<keyword evidence="2" id="KW-0547">Nucleotide-binding</keyword>
<dbReference type="Proteomes" id="UP000824242">
    <property type="component" value="Unassembled WGS sequence"/>
</dbReference>
<reference evidence="5" key="1">
    <citation type="submission" date="2020-10" db="EMBL/GenBank/DDBJ databases">
        <authorList>
            <person name="Gilroy R."/>
        </authorList>
    </citation>
    <scope>NUCLEOTIDE SEQUENCE</scope>
    <source>
        <strain evidence="5">ChiSxjej1B13-7958</strain>
    </source>
</reference>
<accession>A0A9D1AR62</accession>
<evidence type="ECO:0000313" key="5">
    <source>
        <dbReference type="EMBL" id="HIR48130.1"/>
    </source>
</evidence>
<dbReference type="AlphaFoldDB" id="A0A9D1AR62"/>
<evidence type="ECO:0000313" key="6">
    <source>
        <dbReference type="Proteomes" id="UP000824242"/>
    </source>
</evidence>
<dbReference type="InterPro" id="IPR003439">
    <property type="entry name" value="ABC_transporter-like_ATP-bd"/>
</dbReference>
<dbReference type="EMBL" id="DVGZ01000117">
    <property type="protein sequence ID" value="HIR48130.1"/>
    <property type="molecule type" value="Genomic_DNA"/>
</dbReference>
<feature type="domain" description="ABC transporter" evidence="4">
    <location>
        <begin position="5"/>
        <end position="232"/>
    </location>
</feature>
<keyword evidence="1" id="KW-0813">Transport</keyword>
<dbReference type="GO" id="GO:0005524">
    <property type="term" value="F:ATP binding"/>
    <property type="evidence" value="ECO:0007669"/>
    <property type="project" value="UniProtKB-KW"/>
</dbReference>
<dbReference type="PANTHER" id="PTHR42939:SF3">
    <property type="entry name" value="ABC TRANSPORTER ATP-BINDING COMPONENT"/>
    <property type="match status" value="1"/>
</dbReference>
<protein>
    <submittedName>
        <fullName evidence="5">ABC transporter ATP-binding protein</fullName>
    </submittedName>
</protein>
<proteinExistence type="predicted"/>
<name>A0A9D1AR62_9FIRM</name>
<evidence type="ECO:0000256" key="2">
    <source>
        <dbReference type="ARBA" id="ARBA00022741"/>
    </source>
</evidence>
<dbReference type="GO" id="GO:0016887">
    <property type="term" value="F:ATP hydrolysis activity"/>
    <property type="evidence" value="ECO:0007669"/>
    <property type="project" value="InterPro"/>
</dbReference>
<organism evidence="5 6">
    <name type="scientific">Candidatus Caccousia avicola</name>
    <dbReference type="NCBI Taxonomy" id="2840721"/>
    <lineage>
        <taxon>Bacteria</taxon>
        <taxon>Bacillati</taxon>
        <taxon>Bacillota</taxon>
        <taxon>Clostridia</taxon>
        <taxon>Eubacteriales</taxon>
        <taxon>Oscillospiraceae</taxon>
        <taxon>Oscillospiraceae incertae sedis</taxon>
        <taxon>Candidatus Caccousia</taxon>
    </lineage>
</organism>